<dbReference type="SUPFAM" id="SSF55874">
    <property type="entry name" value="ATPase domain of HSP90 chaperone/DNA topoisomerase II/histidine kinase"/>
    <property type="match status" value="1"/>
</dbReference>
<accession>A0ABT0WDG3</accession>
<dbReference type="InterPro" id="IPR003594">
    <property type="entry name" value="HATPase_dom"/>
</dbReference>
<evidence type="ECO:0000259" key="2">
    <source>
        <dbReference type="Pfam" id="PF06580"/>
    </source>
</evidence>
<dbReference type="PANTHER" id="PTHR34220">
    <property type="entry name" value="SENSOR HISTIDINE KINASE YPDA"/>
    <property type="match status" value="1"/>
</dbReference>
<evidence type="ECO:0000259" key="1">
    <source>
        <dbReference type="Pfam" id="PF02518"/>
    </source>
</evidence>
<dbReference type="EMBL" id="JAMQCR010000002">
    <property type="protein sequence ID" value="MCM2534360.1"/>
    <property type="molecule type" value="Genomic_DNA"/>
</dbReference>
<reference evidence="3 4" key="1">
    <citation type="submission" date="2022-06" db="EMBL/GenBank/DDBJ databases">
        <authorList>
            <person name="Jeon C.O."/>
        </authorList>
    </citation>
    <scope>NUCLEOTIDE SEQUENCE [LARGE SCALE GENOMIC DNA]</scope>
    <source>
        <strain evidence="3 4">KCTC 13943</strain>
    </source>
</reference>
<dbReference type="InterPro" id="IPR010559">
    <property type="entry name" value="Sig_transdc_His_kin_internal"/>
</dbReference>
<dbReference type="InterPro" id="IPR050640">
    <property type="entry name" value="Bact_2-comp_sensor_kinase"/>
</dbReference>
<comment type="caution">
    <text evidence="3">The sequence shown here is derived from an EMBL/GenBank/DDBJ whole genome shotgun (WGS) entry which is preliminary data.</text>
</comment>
<keyword evidence="3" id="KW-0808">Transferase</keyword>
<organism evidence="3 4">
    <name type="scientific">Neobacillus pocheonensis</name>
    <dbReference type="NCBI Taxonomy" id="363869"/>
    <lineage>
        <taxon>Bacteria</taxon>
        <taxon>Bacillati</taxon>
        <taxon>Bacillota</taxon>
        <taxon>Bacilli</taxon>
        <taxon>Bacillales</taxon>
        <taxon>Bacillaceae</taxon>
        <taxon>Neobacillus</taxon>
    </lineage>
</organism>
<evidence type="ECO:0000313" key="3">
    <source>
        <dbReference type="EMBL" id="MCM2534360.1"/>
    </source>
</evidence>
<name>A0ABT0WDG3_9BACI</name>
<feature type="domain" description="Signal transduction histidine kinase internal region" evidence="2">
    <location>
        <begin position="1"/>
        <end position="79"/>
    </location>
</feature>
<dbReference type="Pfam" id="PF06580">
    <property type="entry name" value="His_kinase"/>
    <property type="match status" value="1"/>
</dbReference>
<protein>
    <submittedName>
        <fullName evidence="3">Histidine kinase</fullName>
    </submittedName>
</protein>
<dbReference type="Proteomes" id="UP001523262">
    <property type="component" value="Unassembled WGS sequence"/>
</dbReference>
<evidence type="ECO:0000313" key="4">
    <source>
        <dbReference type="Proteomes" id="UP001523262"/>
    </source>
</evidence>
<proteinExistence type="predicted"/>
<keyword evidence="3" id="KW-0418">Kinase</keyword>
<dbReference type="GO" id="GO:0016301">
    <property type="term" value="F:kinase activity"/>
    <property type="evidence" value="ECO:0007669"/>
    <property type="project" value="UniProtKB-KW"/>
</dbReference>
<sequence length="199" mass="22901">MEILALQSQIRPHFMYNTINVIKWMAKIQGASGIEEALSAFSAVIRFTAKTESELVTIRDEVEFIKNYTKILDFRYFNKFEVSYKIDPNVMEYMTLKFLLQPLVENAVFHAFDDIDYKGKIYIRIYKESEGLIMEVSDNGRGLSKNEHLEAEAGDKLNSIGINNIKKRIQLNFGEKFGLWMTSQDTGGTIAKIVIPIIR</sequence>
<dbReference type="Gene3D" id="3.30.565.10">
    <property type="entry name" value="Histidine kinase-like ATPase, C-terminal domain"/>
    <property type="match status" value="1"/>
</dbReference>
<dbReference type="InterPro" id="IPR036890">
    <property type="entry name" value="HATPase_C_sf"/>
</dbReference>
<keyword evidence="4" id="KW-1185">Reference proteome</keyword>
<dbReference type="PANTHER" id="PTHR34220:SF7">
    <property type="entry name" value="SENSOR HISTIDINE KINASE YPDA"/>
    <property type="match status" value="1"/>
</dbReference>
<feature type="domain" description="Histidine kinase/HSP90-like ATPase" evidence="1">
    <location>
        <begin position="97"/>
        <end position="196"/>
    </location>
</feature>
<gene>
    <name evidence="3" type="ORF">NDK43_20930</name>
</gene>
<dbReference type="Pfam" id="PF02518">
    <property type="entry name" value="HATPase_c"/>
    <property type="match status" value="1"/>
</dbReference>